<keyword evidence="4" id="KW-1185">Reference proteome</keyword>
<reference evidence="3" key="1">
    <citation type="journal article" date="2014" name="Int. J. Syst. Evol. Microbiol.">
        <title>Complete genome sequence of Corynebacterium casei LMG S-19264T (=DSM 44701T), isolated from a smear-ripened cheese.</title>
        <authorList>
            <consortium name="US DOE Joint Genome Institute (JGI-PGF)"/>
            <person name="Walter F."/>
            <person name="Albersmeier A."/>
            <person name="Kalinowski J."/>
            <person name="Ruckert C."/>
        </authorList>
    </citation>
    <scope>NUCLEOTIDE SEQUENCE</scope>
    <source>
        <strain evidence="3">JCM 3035</strain>
    </source>
</reference>
<proteinExistence type="predicted"/>
<gene>
    <name evidence="3" type="ORF">GCM10010094_89030</name>
</gene>
<reference evidence="3" key="2">
    <citation type="submission" date="2020-09" db="EMBL/GenBank/DDBJ databases">
        <authorList>
            <person name="Sun Q."/>
            <person name="Ohkuma M."/>
        </authorList>
    </citation>
    <scope>NUCLEOTIDE SEQUENCE</scope>
    <source>
        <strain evidence="3">JCM 3035</strain>
    </source>
</reference>
<evidence type="ECO:0000256" key="2">
    <source>
        <dbReference type="SAM" id="MobiDB-lite"/>
    </source>
</evidence>
<dbReference type="EMBL" id="BMPQ01000049">
    <property type="protein sequence ID" value="GGL14379.1"/>
    <property type="molecule type" value="Genomic_DNA"/>
</dbReference>
<name>A0A917VSU6_9ACTN</name>
<dbReference type="AlphaFoldDB" id="A0A917VSU6"/>
<feature type="coiled-coil region" evidence="1">
    <location>
        <begin position="7"/>
        <end position="48"/>
    </location>
</feature>
<evidence type="ECO:0000256" key="1">
    <source>
        <dbReference type="SAM" id="Coils"/>
    </source>
</evidence>
<keyword evidence="1" id="KW-0175">Coiled coil</keyword>
<feature type="region of interest" description="Disordered" evidence="2">
    <location>
        <begin position="112"/>
        <end position="214"/>
    </location>
</feature>
<sequence>MNVSELLRLLQSEHDETAARAGNLREQIERLTTDLAETEARLAELAAARKVIDGLTPPDHATAPAETATIYQRIVTTFNEHPGKVFRVHDLHEHLGLPTDEPSIRPALSRLSAPRATGNPCAGGDEAALDGPDLHRIGNSRAGGENLGNAPKNCEKSGTPPRRRRRQRSSSPSSPRPSPRGRCPTGRRPTPRALSREPSWTPPPSARYLRSSGCCPVRRWRTSASAARTPPPASTR</sequence>
<dbReference type="Proteomes" id="UP000637788">
    <property type="component" value="Unassembled WGS sequence"/>
</dbReference>
<feature type="compositionally biased region" description="Low complexity" evidence="2">
    <location>
        <begin position="180"/>
        <end position="192"/>
    </location>
</feature>
<organism evidence="3 4">
    <name type="scientific">Streptomyces flaveus</name>
    <dbReference type="NCBI Taxonomy" id="66370"/>
    <lineage>
        <taxon>Bacteria</taxon>
        <taxon>Bacillati</taxon>
        <taxon>Actinomycetota</taxon>
        <taxon>Actinomycetes</taxon>
        <taxon>Kitasatosporales</taxon>
        <taxon>Streptomycetaceae</taxon>
        <taxon>Streptomyces</taxon>
        <taxon>Streptomyces aurantiacus group</taxon>
    </lineage>
</organism>
<comment type="caution">
    <text evidence="3">The sequence shown here is derived from an EMBL/GenBank/DDBJ whole genome shotgun (WGS) entry which is preliminary data.</text>
</comment>
<protein>
    <submittedName>
        <fullName evidence="3">Uncharacterized protein</fullName>
    </submittedName>
</protein>
<accession>A0A917VSU6</accession>
<evidence type="ECO:0000313" key="4">
    <source>
        <dbReference type="Proteomes" id="UP000637788"/>
    </source>
</evidence>
<evidence type="ECO:0000313" key="3">
    <source>
        <dbReference type="EMBL" id="GGL14379.1"/>
    </source>
</evidence>